<dbReference type="AlphaFoldDB" id="A0A6A6P369"/>
<dbReference type="PANTHER" id="PTHR37852">
    <property type="entry name" value="YALI0B21208P"/>
    <property type="match status" value="1"/>
</dbReference>
<feature type="compositionally biased region" description="Basic and acidic residues" evidence="1">
    <location>
        <begin position="206"/>
        <end position="224"/>
    </location>
</feature>
<feature type="transmembrane region" description="Helical" evidence="2">
    <location>
        <begin position="36"/>
        <end position="56"/>
    </location>
</feature>
<evidence type="ECO:0000256" key="2">
    <source>
        <dbReference type="SAM" id="Phobius"/>
    </source>
</evidence>
<organism evidence="3 4">
    <name type="scientific">Lineolata rhizophorae</name>
    <dbReference type="NCBI Taxonomy" id="578093"/>
    <lineage>
        <taxon>Eukaryota</taxon>
        <taxon>Fungi</taxon>
        <taxon>Dikarya</taxon>
        <taxon>Ascomycota</taxon>
        <taxon>Pezizomycotina</taxon>
        <taxon>Dothideomycetes</taxon>
        <taxon>Dothideomycetes incertae sedis</taxon>
        <taxon>Lineolatales</taxon>
        <taxon>Lineolataceae</taxon>
        <taxon>Lineolata</taxon>
    </lineage>
</organism>
<feature type="region of interest" description="Disordered" evidence="1">
    <location>
        <begin position="1"/>
        <end position="22"/>
    </location>
</feature>
<accession>A0A6A6P369</accession>
<proteinExistence type="predicted"/>
<gene>
    <name evidence="3" type="ORF">BDY21DRAFT_284488</name>
</gene>
<name>A0A6A6P369_9PEZI</name>
<feature type="compositionally biased region" description="Polar residues" evidence="1">
    <location>
        <begin position="1"/>
        <end position="11"/>
    </location>
</feature>
<evidence type="ECO:0008006" key="5">
    <source>
        <dbReference type="Google" id="ProtNLM"/>
    </source>
</evidence>
<reference evidence="3" key="1">
    <citation type="journal article" date="2020" name="Stud. Mycol.">
        <title>101 Dothideomycetes genomes: a test case for predicting lifestyles and emergence of pathogens.</title>
        <authorList>
            <person name="Haridas S."/>
            <person name="Albert R."/>
            <person name="Binder M."/>
            <person name="Bloem J."/>
            <person name="Labutti K."/>
            <person name="Salamov A."/>
            <person name="Andreopoulos B."/>
            <person name="Baker S."/>
            <person name="Barry K."/>
            <person name="Bills G."/>
            <person name="Bluhm B."/>
            <person name="Cannon C."/>
            <person name="Castanera R."/>
            <person name="Culley D."/>
            <person name="Daum C."/>
            <person name="Ezra D."/>
            <person name="Gonzalez J."/>
            <person name="Henrissat B."/>
            <person name="Kuo A."/>
            <person name="Liang C."/>
            <person name="Lipzen A."/>
            <person name="Lutzoni F."/>
            <person name="Magnuson J."/>
            <person name="Mondo S."/>
            <person name="Nolan M."/>
            <person name="Ohm R."/>
            <person name="Pangilinan J."/>
            <person name="Park H.-J."/>
            <person name="Ramirez L."/>
            <person name="Alfaro M."/>
            <person name="Sun H."/>
            <person name="Tritt A."/>
            <person name="Yoshinaga Y."/>
            <person name="Zwiers L.-H."/>
            <person name="Turgeon B."/>
            <person name="Goodwin S."/>
            <person name="Spatafora J."/>
            <person name="Crous P."/>
            <person name="Grigoriev I."/>
        </authorList>
    </citation>
    <scope>NUCLEOTIDE SEQUENCE</scope>
    <source>
        <strain evidence="3">ATCC 16933</strain>
    </source>
</reference>
<dbReference type="PANTHER" id="PTHR37852:SF1">
    <property type="entry name" value="HIG1 DOMAIN-CONTAINING PROTEIN"/>
    <property type="match status" value="1"/>
</dbReference>
<keyword evidence="2" id="KW-0812">Transmembrane</keyword>
<keyword evidence="4" id="KW-1185">Reference proteome</keyword>
<dbReference type="Proteomes" id="UP000799766">
    <property type="component" value="Unassembled WGS sequence"/>
</dbReference>
<feature type="region of interest" description="Disordered" evidence="1">
    <location>
        <begin position="206"/>
        <end position="236"/>
    </location>
</feature>
<keyword evidence="2" id="KW-1133">Transmembrane helix</keyword>
<protein>
    <recommendedName>
        <fullName evidence="5">Tim17/Tim22/Tim23/Pmp24 family-domain-containing protein</fullName>
    </recommendedName>
</protein>
<dbReference type="EMBL" id="MU001678">
    <property type="protein sequence ID" value="KAF2458247.1"/>
    <property type="molecule type" value="Genomic_DNA"/>
</dbReference>
<evidence type="ECO:0000256" key="1">
    <source>
        <dbReference type="SAM" id="MobiDB-lite"/>
    </source>
</evidence>
<evidence type="ECO:0000313" key="3">
    <source>
        <dbReference type="EMBL" id="KAF2458247.1"/>
    </source>
</evidence>
<keyword evidence="2" id="KW-0472">Membrane</keyword>
<dbReference type="OrthoDB" id="5584028at2759"/>
<evidence type="ECO:0000313" key="4">
    <source>
        <dbReference type="Proteomes" id="UP000799766"/>
    </source>
</evidence>
<sequence length="236" mass="25938">MSSPESASNSPAHAPPRHPLEKFATSSEDDRLAMPFWFRATLATSCAAMFGFFLGATHGGRMAALRFRAENAHRLPTNKVGWYLYHRSKNHHSIIGALKGGIKAAARVGLWVGMFYTVEEGVDHGLKRTVGWEPTFLSSVAAGMSTASVFSLKNRFPVTTATRTLKTGVKVGLAYGVFQDLLRLSHGKNLSYVDFARNLRSRWRQRQEKKTLLSTQTDEHDRRVTGGSGGTTPSNG</sequence>